<dbReference type="Proteomes" id="UP001337655">
    <property type="component" value="Unassembled WGS sequence"/>
</dbReference>
<dbReference type="PANTHER" id="PTHR42650">
    <property type="entry name" value="TAIL-ANCHORED PROTEIN INSERTION RECEPTOR WRB"/>
    <property type="match status" value="1"/>
</dbReference>
<feature type="topological domain" description="Lumenal" evidence="9">
    <location>
        <begin position="1"/>
        <end position="4"/>
    </location>
</feature>
<keyword evidence="5 9" id="KW-0256">Endoplasmic reticulum</keyword>
<evidence type="ECO:0000256" key="3">
    <source>
        <dbReference type="ARBA" id="ARBA00022448"/>
    </source>
</evidence>
<dbReference type="InterPro" id="IPR029012">
    <property type="entry name" value="Helix_hairpin_bin_sf"/>
</dbReference>
<evidence type="ECO:0000256" key="4">
    <source>
        <dbReference type="ARBA" id="ARBA00022692"/>
    </source>
</evidence>
<comment type="subcellular location">
    <subcellularLocation>
        <location evidence="1">Endoplasmic reticulum membrane</location>
        <topology evidence="1">Multi-pass membrane protein</topology>
    </subcellularLocation>
</comment>
<sequence length="211" mass="24052">MPSVLLFVFLLQLFIHLLNTVGKQSVNDLLWLLFTKLPTPQSKAAADLSTLRNEVVRLNREMKATSAQDDFAKWARLRRQHDKAKDKYDNEARNHQSFRTNFDRAITAARWLGTQGLQFGANAWYSKQPMFWIPQGWVPYHIEWVLSFPRAPLGSISINVWAIACASVIKMIVEGVMALWTLRTGVVKEGPRRGERVQMEGMGGVGVKKEL</sequence>
<keyword evidence="12" id="KW-1185">Reference proteome</keyword>
<dbReference type="GO" id="GO:0071816">
    <property type="term" value="P:tail-anchored membrane protein insertion into ER membrane"/>
    <property type="evidence" value="ECO:0007669"/>
    <property type="project" value="InterPro"/>
</dbReference>
<dbReference type="Gene3D" id="1.10.287.660">
    <property type="entry name" value="Helix hairpin bin"/>
    <property type="match status" value="1"/>
</dbReference>
<dbReference type="InterPro" id="IPR028945">
    <property type="entry name" value="Get1"/>
</dbReference>
<evidence type="ECO:0000256" key="10">
    <source>
        <dbReference type="SAM" id="SignalP"/>
    </source>
</evidence>
<protein>
    <submittedName>
        <fullName evidence="11">GET complex subunit get1</fullName>
    </submittedName>
</protein>
<keyword evidence="6 9" id="KW-1133">Transmembrane helix</keyword>
<comment type="caution">
    <text evidence="9">Lacks conserved residue(s) required for the propagation of feature annotation.</text>
</comment>
<keyword evidence="3 9" id="KW-0813">Transport</keyword>
<dbReference type="GO" id="GO:0043529">
    <property type="term" value="C:GET complex"/>
    <property type="evidence" value="ECO:0007669"/>
    <property type="project" value="InterPro"/>
</dbReference>
<dbReference type="AlphaFoldDB" id="A0AAV9PCN1"/>
<keyword evidence="8 9" id="KW-0472">Membrane</keyword>
<dbReference type="InterPro" id="IPR027538">
    <property type="entry name" value="Get1_fungi"/>
</dbReference>
<feature type="chain" id="PRO_5043731939" evidence="10">
    <location>
        <begin position="21"/>
        <end position="211"/>
    </location>
</feature>
<comment type="caution">
    <text evidence="11">The sequence shown here is derived from an EMBL/GenBank/DDBJ whole genome shotgun (WGS) entry which is preliminary data.</text>
</comment>
<feature type="signal peptide" evidence="10">
    <location>
        <begin position="1"/>
        <end position="20"/>
    </location>
</feature>
<evidence type="ECO:0000256" key="6">
    <source>
        <dbReference type="ARBA" id="ARBA00022989"/>
    </source>
</evidence>
<evidence type="ECO:0000256" key="2">
    <source>
        <dbReference type="ARBA" id="ARBA00010799"/>
    </source>
</evidence>
<dbReference type="GeneID" id="89925764"/>
<organism evidence="11 12">
    <name type="scientific">Saxophila tyrrhenica</name>
    <dbReference type="NCBI Taxonomy" id="1690608"/>
    <lineage>
        <taxon>Eukaryota</taxon>
        <taxon>Fungi</taxon>
        <taxon>Dikarya</taxon>
        <taxon>Ascomycota</taxon>
        <taxon>Pezizomycotina</taxon>
        <taxon>Dothideomycetes</taxon>
        <taxon>Dothideomycetidae</taxon>
        <taxon>Mycosphaerellales</taxon>
        <taxon>Extremaceae</taxon>
        <taxon>Saxophila</taxon>
    </lineage>
</organism>
<dbReference type="HAMAP" id="MF_03113">
    <property type="entry name" value="Get1"/>
    <property type="match status" value="1"/>
</dbReference>
<evidence type="ECO:0000256" key="7">
    <source>
        <dbReference type="ARBA" id="ARBA00023054"/>
    </source>
</evidence>
<accession>A0AAV9PCN1</accession>
<dbReference type="Pfam" id="PF04420">
    <property type="entry name" value="CHD5"/>
    <property type="match status" value="1"/>
</dbReference>
<dbReference type="GO" id="GO:0043495">
    <property type="term" value="F:protein-membrane adaptor activity"/>
    <property type="evidence" value="ECO:0007669"/>
    <property type="project" value="TreeGrafter"/>
</dbReference>
<evidence type="ECO:0000256" key="8">
    <source>
        <dbReference type="ARBA" id="ARBA00023136"/>
    </source>
</evidence>
<reference evidence="11 12" key="1">
    <citation type="submission" date="2023-08" db="EMBL/GenBank/DDBJ databases">
        <title>Black Yeasts Isolated from many extreme environments.</title>
        <authorList>
            <person name="Coleine C."/>
            <person name="Stajich J.E."/>
            <person name="Selbmann L."/>
        </authorList>
    </citation>
    <scope>NUCLEOTIDE SEQUENCE [LARGE SCALE GENOMIC DNA]</scope>
    <source>
        <strain evidence="11 12">CCFEE 5935</strain>
    </source>
</reference>
<gene>
    <name evidence="9 11" type="primary">GET1</name>
    <name evidence="11" type="ORF">LTR77_004418</name>
</gene>
<proteinExistence type="inferred from homology"/>
<name>A0AAV9PCN1_9PEZI</name>
<dbReference type="FunFam" id="1.10.287.660:FF:000006">
    <property type="entry name" value="Protein GET1"/>
    <property type="match status" value="1"/>
</dbReference>
<dbReference type="EMBL" id="JAVRRT010000006">
    <property type="protein sequence ID" value="KAK5171274.1"/>
    <property type="molecule type" value="Genomic_DNA"/>
</dbReference>
<keyword evidence="7 9" id="KW-0175">Coiled coil</keyword>
<evidence type="ECO:0000313" key="12">
    <source>
        <dbReference type="Proteomes" id="UP001337655"/>
    </source>
</evidence>
<comment type="similarity">
    <text evidence="2 9">Belongs to the WRB/GET1 family.</text>
</comment>
<evidence type="ECO:0000256" key="5">
    <source>
        <dbReference type="ARBA" id="ARBA00022824"/>
    </source>
</evidence>
<keyword evidence="4 9" id="KW-0812">Transmembrane</keyword>
<feature type="topological domain" description="Cytoplasmic" evidence="9">
    <location>
        <begin position="173"/>
        <end position="211"/>
    </location>
</feature>
<dbReference type="PANTHER" id="PTHR42650:SF1">
    <property type="entry name" value="GUIDED ENTRY OF TAIL-ANCHORED PROTEINS FACTOR 1"/>
    <property type="match status" value="1"/>
</dbReference>
<keyword evidence="10" id="KW-0732">Signal</keyword>
<feature type="coiled-coil region" evidence="9">
    <location>
        <begin position="41"/>
        <end position="68"/>
    </location>
</feature>
<evidence type="ECO:0000313" key="11">
    <source>
        <dbReference type="EMBL" id="KAK5171274.1"/>
    </source>
</evidence>
<dbReference type="RefSeq" id="XP_064660302.1">
    <property type="nucleotide sequence ID" value="XM_064801672.1"/>
</dbReference>
<evidence type="ECO:0000256" key="1">
    <source>
        <dbReference type="ARBA" id="ARBA00004477"/>
    </source>
</evidence>
<dbReference type="GO" id="GO:0005789">
    <property type="term" value="C:endoplasmic reticulum membrane"/>
    <property type="evidence" value="ECO:0007669"/>
    <property type="project" value="UniProtKB-SubCell"/>
</dbReference>
<evidence type="ECO:0000256" key="9">
    <source>
        <dbReference type="HAMAP-Rule" id="MF_03113"/>
    </source>
</evidence>